<gene>
    <name evidence="1" type="ORF">SCAL_001734</name>
</gene>
<accession>A0A1F2P736</accession>
<proteinExistence type="predicted"/>
<organism evidence="1 2">
    <name type="scientific">Candidatus Syntropharchaeum caldarium</name>
    <dbReference type="NCBI Taxonomy" id="1838285"/>
    <lineage>
        <taxon>Archaea</taxon>
        <taxon>Methanobacteriati</taxon>
        <taxon>Methanobacteriota</taxon>
        <taxon>Stenosarchaea group</taxon>
        <taxon>Methanomicrobia</taxon>
        <taxon>Methanosarcinales</taxon>
        <taxon>ANME-2 cluster</taxon>
        <taxon>Candidatus Syntropharchaeum</taxon>
    </lineage>
</organism>
<comment type="caution">
    <text evidence="1">The sequence shown here is derived from an EMBL/GenBank/DDBJ whole genome shotgun (WGS) entry which is preliminary data.</text>
</comment>
<dbReference type="Proteomes" id="UP000186940">
    <property type="component" value="Unassembled WGS sequence"/>
</dbReference>
<dbReference type="AlphaFoldDB" id="A0A1F2P736"/>
<dbReference type="EMBL" id="LYOS01000008">
    <property type="protein sequence ID" value="OFV67109.1"/>
    <property type="molecule type" value="Genomic_DNA"/>
</dbReference>
<keyword evidence="2" id="KW-1185">Reference proteome</keyword>
<sequence>MIFVYMELKAELPLEGVISFYQSISRFWQYCNMCRKMTEMDDEDVEDQRIACAMGARDSIDTAYIEYLLNIPLIFATFDGIKPISIANELDTEELKSHFQQQFDSIDRKEEMRQFLDVINKIRNSCPFACSFEQMEQDVKSLIELADACQNFVEMMYVDVLVDETKNQLQEMVKNPETFRSIFPLPPKPLKDEYRS</sequence>
<evidence type="ECO:0000313" key="1">
    <source>
        <dbReference type="EMBL" id="OFV67109.1"/>
    </source>
</evidence>
<name>A0A1F2P736_9EURY</name>
<protein>
    <submittedName>
        <fullName evidence="1">Uncharacterized protein</fullName>
    </submittedName>
</protein>
<evidence type="ECO:0000313" key="2">
    <source>
        <dbReference type="Proteomes" id="UP000186940"/>
    </source>
</evidence>
<dbReference type="STRING" id="1838285.SCAL_001734"/>
<reference evidence="1" key="1">
    <citation type="submission" date="2016-05" db="EMBL/GenBank/DDBJ databases">
        <title>Microbial consortia oxidize butane by reversing methanogenesis.</title>
        <authorList>
            <person name="Laso-Perez R."/>
            <person name="Richter M."/>
            <person name="Wegener G."/>
            <person name="Musat F."/>
        </authorList>
    </citation>
    <scope>NUCLEOTIDE SEQUENCE [LARGE SCALE GENOMIC DNA]</scope>
    <source>
        <strain evidence="1">BOX2</strain>
    </source>
</reference>